<evidence type="ECO:0000313" key="5">
    <source>
        <dbReference type="Proteomes" id="UP000247569"/>
    </source>
</evidence>
<dbReference type="PANTHER" id="PTHR43437:SF3">
    <property type="entry name" value="HYDROXYACYL-THIOESTER DEHYDRATASE TYPE 2, MITOCHONDRIAL"/>
    <property type="match status" value="1"/>
</dbReference>
<dbReference type="Gene3D" id="3.10.129.10">
    <property type="entry name" value="Hotdog Thioesterase"/>
    <property type="match status" value="2"/>
</dbReference>
<keyword evidence="5" id="KW-1185">Reference proteome</keyword>
<dbReference type="OrthoDB" id="5415111at2"/>
<comment type="similarity">
    <text evidence="1">Belongs to the enoyl-CoA hydratase/isomerase family.</text>
</comment>
<proteinExistence type="inferred from homology"/>
<reference evidence="4 5" key="1">
    <citation type="submission" date="2018-05" db="EMBL/GenBank/DDBJ databases">
        <title>Genomic Encyclopedia of Type Strains, Phase IV (KMG-IV): sequencing the most valuable type-strain genomes for metagenomic binning, comparative biology and taxonomic classification.</title>
        <authorList>
            <person name="Goeker M."/>
        </authorList>
    </citation>
    <scope>NUCLEOTIDE SEQUENCE [LARGE SCALE GENOMIC DNA]</scope>
    <source>
        <strain evidence="4 5">DSM 44704</strain>
    </source>
</reference>
<dbReference type="SUPFAM" id="SSF54637">
    <property type="entry name" value="Thioesterase/thiol ester dehydrase-isomerase"/>
    <property type="match status" value="2"/>
</dbReference>
<feature type="domain" description="MaoC-like" evidence="2">
    <location>
        <begin position="215"/>
        <end position="291"/>
    </location>
</feature>
<dbReference type="Proteomes" id="UP000247569">
    <property type="component" value="Unassembled WGS sequence"/>
</dbReference>
<dbReference type="Pfam" id="PF01575">
    <property type="entry name" value="MaoC_dehydratas"/>
    <property type="match status" value="1"/>
</dbReference>
<evidence type="ECO:0000313" key="4">
    <source>
        <dbReference type="EMBL" id="PXX70721.1"/>
    </source>
</evidence>
<name>A0A318K877_9NOCA</name>
<comment type="caution">
    <text evidence="4">The sequence shown here is derived from an EMBL/GenBank/DDBJ whole genome shotgun (WGS) entry which is preliminary data.</text>
</comment>
<dbReference type="EMBL" id="QJKF01000001">
    <property type="protein sequence ID" value="PXX70721.1"/>
    <property type="molecule type" value="Genomic_DNA"/>
</dbReference>
<organism evidence="4 5">
    <name type="scientific">Nocardia tenerifensis</name>
    <dbReference type="NCBI Taxonomy" id="228006"/>
    <lineage>
        <taxon>Bacteria</taxon>
        <taxon>Bacillati</taxon>
        <taxon>Actinomycetota</taxon>
        <taxon>Actinomycetes</taxon>
        <taxon>Mycobacteriales</taxon>
        <taxon>Nocardiaceae</taxon>
        <taxon>Nocardia</taxon>
    </lineage>
</organism>
<accession>A0A318K877</accession>
<feature type="domain" description="FAS1-like dehydratase" evidence="3">
    <location>
        <begin position="20"/>
        <end position="145"/>
    </location>
</feature>
<gene>
    <name evidence="4" type="ORF">DFR70_101142</name>
</gene>
<evidence type="ECO:0000259" key="3">
    <source>
        <dbReference type="Pfam" id="PF13452"/>
    </source>
</evidence>
<sequence>MRDISVNPSDQVRALVDRRYRSTTPYTVSREKIREFAGAVQDYHPAHWSEDAAAELGFPGLIAPATFSSVVLGRVQREILDTVLTGYRSTRVLHADQVIDLGRPLVAGDRLTCDIYFESFRHFADYDVLALKSVLIDQHGETVQTGSTALLARTGLADPRLAETLRTLPLQDRAPARRGHLAVAAGERVAPPCASRIPRTTVDFDTVAVGTELPRHTIRLSRDDLMKYAAAVGDTDPVFCDDGAAANGLPSAVAPGMLKLGMAAAFLSRWLGDPGAVTRFRAQFAHFTHTLRVAPRATSVLEFDGRVTSLDPRRRRATVAIDARSDGRRLFGYAAAEVRFPLSDRGIG</sequence>
<evidence type="ECO:0000259" key="2">
    <source>
        <dbReference type="Pfam" id="PF01575"/>
    </source>
</evidence>
<dbReference type="AlphaFoldDB" id="A0A318K877"/>
<dbReference type="InterPro" id="IPR029069">
    <property type="entry name" value="HotDog_dom_sf"/>
</dbReference>
<dbReference type="GO" id="GO:0019171">
    <property type="term" value="F:(3R)-hydroxyacyl-[acyl-carrier-protein] dehydratase activity"/>
    <property type="evidence" value="ECO:0007669"/>
    <property type="project" value="TreeGrafter"/>
</dbReference>
<dbReference type="InterPro" id="IPR002539">
    <property type="entry name" value="MaoC-like_dom"/>
</dbReference>
<dbReference type="NCBIfam" id="NF040620">
    <property type="entry name" value="fused_HadA_HadB"/>
    <property type="match status" value="1"/>
</dbReference>
<dbReference type="InterPro" id="IPR050965">
    <property type="entry name" value="UPF0336/Enoyl-CoA_hydratase"/>
</dbReference>
<protein>
    <submittedName>
        <fullName evidence="4">Acyl dehydratase</fullName>
    </submittedName>
</protein>
<evidence type="ECO:0000256" key="1">
    <source>
        <dbReference type="ARBA" id="ARBA00005254"/>
    </source>
</evidence>
<dbReference type="PANTHER" id="PTHR43437">
    <property type="entry name" value="HYDROXYACYL-THIOESTER DEHYDRATASE TYPE 2, MITOCHONDRIAL-RELATED"/>
    <property type="match status" value="1"/>
</dbReference>
<dbReference type="InterPro" id="IPR039569">
    <property type="entry name" value="FAS1-like_DH_region"/>
</dbReference>
<dbReference type="CDD" id="cd03441">
    <property type="entry name" value="R_hydratase_like"/>
    <property type="match status" value="1"/>
</dbReference>
<dbReference type="RefSeq" id="WP_040730487.1">
    <property type="nucleotide sequence ID" value="NZ_QJKF01000001.1"/>
</dbReference>
<dbReference type="GO" id="GO:0006633">
    <property type="term" value="P:fatty acid biosynthetic process"/>
    <property type="evidence" value="ECO:0007669"/>
    <property type="project" value="TreeGrafter"/>
</dbReference>
<dbReference type="Pfam" id="PF13452">
    <property type="entry name" value="FAS1_DH_region"/>
    <property type="match status" value="1"/>
</dbReference>